<accession>H1Y596</accession>
<proteinExistence type="predicted"/>
<reference evidence="1" key="1">
    <citation type="submission" date="2011-09" db="EMBL/GenBank/DDBJ databases">
        <title>The permanent draft genome of Mucilaginibacter paludis DSM 18603.</title>
        <authorList>
            <consortium name="US DOE Joint Genome Institute (JGI-PGF)"/>
            <person name="Lucas S."/>
            <person name="Han J."/>
            <person name="Lapidus A."/>
            <person name="Bruce D."/>
            <person name="Goodwin L."/>
            <person name="Pitluck S."/>
            <person name="Peters L."/>
            <person name="Kyrpides N."/>
            <person name="Mavromatis K."/>
            <person name="Ivanova N."/>
            <person name="Mikhailova N."/>
            <person name="Held B."/>
            <person name="Detter J.C."/>
            <person name="Tapia R."/>
            <person name="Han C."/>
            <person name="Land M."/>
            <person name="Hauser L."/>
            <person name="Markowitz V."/>
            <person name="Cheng J.-F."/>
            <person name="Hugenholtz P."/>
            <person name="Woyke T."/>
            <person name="Wu D."/>
            <person name="Tindall B."/>
            <person name="Brambilla E."/>
            <person name="Klenk H.-P."/>
            <person name="Eisen J.A."/>
        </authorList>
    </citation>
    <scope>NUCLEOTIDE SEQUENCE [LARGE SCALE GENOMIC DNA]</scope>
    <source>
        <strain evidence="1">DSM 18603</strain>
    </source>
</reference>
<dbReference type="AlphaFoldDB" id="H1Y596"/>
<gene>
    <name evidence="1" type="ORF">Mucpa_4822</name>
</gene>
<dbReference type="EMBL" id="CM001403">
    <property type="protein sequence ID" value="EHQ28907.1"/>
    <property type="molecule type" value="Genomic_DNA"/>
</dbReference>
<evidence type="ECO:0000313" key="2">
    <source>
        <dbReference type="Proteomes" id="UP000002774"/>
    </source>
</evidence>
<organism evidence="1 2">
    <name type="scientific">Mucilaginibacter paludis DSM 18603</name>
    <dbReference type="NCBI Taxonomy" id="714943"/>
    <lineage>
        <taxon>Bacteria</taxon>
        <taxon>Pseudomonadati</taxon>
        <taxon>Bacteroidota</taxon>
        <taxon>Sphingobacteriia</taxon>
        <taxon>Sphingobacteriales</taxon>
        <taxon>Sphingobacteriaceae</taxon>
        <taxon>Mucilaginibacter</taxon>
    </lineage>
</organism>
<protein>
    <submittedName>
        <fullName evidence="1">Uncharacterized protein</fullName>
    </submittedName>
</protein>
<name>H1Y596_9SPHI</name>
<evidence type="ECO:0000313" key="1">
    <source>
        <dbReference type="EMBL" id="EHQ28907.1"/>
    </source>
</evidence>
<sequence>MNWIDRMDKCFKDLYQQQHPDTDSEEAIVKENGTCVNLTDIVLKPGYLTWFCKYINYSIKSIDIIVNVNLFYICTAKQAGEPHGI</sequence>
<dbReference type="Proteomes" id="UP000002774">
    <property type="component" value="Chromosome"/>
</dbReference>
<keyword evidence="2" id="KW-1185">Reference proteome</keyword>
<dbReference type="HOGENOM" id="CLU_2509064_0_0_10"/>